<name>A0ACB8DCX6_DERSI</name>
<gene>
    <name evidence="1" type="ORF">HPB49_012234</name>
</gene>
<sequence>MVDTLDQSVGQVFEALGDAGMLENTVIAFSSDNGGAPGAITTLAVTTGHCGERKARSGKEAPGRPLSFGVRCLLLDAGKMAHCYGSLADVANFADVFSTDGYSVRRQNTYSRGAVHTLGKLDGYDMWQNLCYGLGSPRVEMLYNIDYKFLNNAALRLWRYKLVLDGTGFMSERYPRPGGSRPSRDLDKLLHQSTAAKSCVAFTKDTG</sequence>
<dbReference type="Proteomes" id="UP000821865">
    <property type="component" value="Chromosome 2"/>
</dbReference>
<reference evidence="1" key="1">
    <citation type="submission" date="2020-05" db="EMBL/GenBank/DDBJ databases">
        <title>Large-scale comparative analyses of tick genomes elucidate their genetic diversity and vector capacities.</title>
        <authorList>
            <person name="Jia N."/>
            <person name="Wang J."/>
            <person name="Shi W."/>
            <person name="Du L."/>
            <person name="Sun Y."/>
            <person name="Zhan W."/>
            <person name="Jiang J."/>
            <person name="Wang Q."/>
            <person name="Zhang B."/>
            <person name="Ji P."/>
            <person name="Sakyi L.B."/>
            <person name="Cui X."/>
            <person name="Yuan T."/>
            <person name="Jiang B."/>
            <person name="Yang W."/>
            <person name="Lam T.T.-Y."/>
            <person name="Chang Q."/>
            <person name="Ding S."/>
            <person name="Wang X."/>
            <person name="Zhu J."/>
            <person name="Ruan X."/>
            <person name="Zhao L."/>
            <person name="Wei J."/>
            <person name="Que T."/>
            <person name="Du C."/>
            <person name="Cheng J."/>
            <person name="Dai P."/>
            <person name="Han X."/>
            <person name="Huang E."/>
            <person name="Gao Y."/>
            <person name="Liu J."/>
            <person name="Shao H."/>
            <person name="Ye R."/>
            <person name="Li L."/>
            <person name="Wei W."/>
            <person name="Wang X."/>
            <person name="Wang C."/>
            <person name="Yang T."/>
            <person name="Huo Q."/>
            <person name="Li W."/>
            <person name="Guo W."/>
            <person name="Chen H."/>
            <person name="Zhou L."/>
            <person name="Ni X."/>
            <person name="Tian J."/>
            <person name="Zhou Y."/>
            <person name="Sheng Y."/>
            <person name="Liu T."/>
            <person name="Pan Y."/>
            <person name="Xia L."/>
            <person name="Li J."/>
            <person name="Zhao F."/>
            <person name="Cao W."/>
        </authorList>
    </citation>
    <scope>NUCLEOTIDE SEQUENCE</scope>
    <source>
        <strain evidence="1">Dsil-2018</strain>
    </source>
</reference>
<accession>A0ACB8DCX6</accession>
<comment type="caution">
    <text evidence="1">The sequence shown here is derived from an EMBL/GenBank/DDBJ whole genome shotgun (WGS) entry which is preliminary data.</text>
</comment>
<evidence type="ECO:0000313" key="2">
    <source>
        <dbReference type="Proteomes" id="UP000821865"/>
    </source>
</evidence>
<keyword evidence="2" id="KW-1185">Reference proteome</keyword>
<proteinExistence type="predicted"/>
<protein>
    <submittedName>
        <fullName evidence="1">Uncharacterized protein</fullName>
    </submittedName>
</protein>
<organism evidence="1 2">
    <name type="scientific">Dermacentor silvarum</name>
    <name type="common">Tick</name>
    <dbReference type="NCBI Taxonomy" id="543639"/>
    <lineage>
        <taxon>Eukaryota</taxon>
        <taxon>Metazoa</taxon>
        <taxon>Ecdysozoa</taxon>
        <taxon>Arthropoda</taxon>
        <taxon>Chelicerata</taxon>
        <taxon>Arachnida</taxon>
        <taxon>Acari</taxon>
        <taxon>Parasitiformes</taxon>
        <taxon>Ixodida</taxon>
        <taxon>Ixodoidea</taxon>
        <taxon>Ixodidae</taxon>
        <taxon>Rhipicephalinae</taxon>
        <taxon>Dermacentor</taxon>
    </lineage>
</organism>
<dbReference type="EMBL" id="CM023471">
    <property type="protein sequence ID" value="KAH7965934.1"/>
    <property type="molecule type" value="Genomic_DNA"/>
</dbReference>
<evidence type="ECO:0000313" key="1">
    <source>
        <dbReference type="EMBL" id="KAH7965934.1"/>
    </source>
</evidence>